<organism evidence="2 3">
    <name type="scientific">Eufriesea mexicana</name>
    <dbReference type="NCBI Taxonomy" id="516756"/>
    <lineage>
        <taxon>Eukaryota</taxon>
        <taxon>Metazoa</taxon>
        <taxon>Ecdysozoa</taxon>
        <taxon>Arthropoda</taxon>
        <taxon>Hexapoda</taxon>
        <taxon>Insecta</taxon>
        <taxon>Pterygota</taxon>
        <taxon>Neoptera</taxon>
        <taxon>Endopterygota</taxon>
        <taxon>Hymenoptera</taxon>
        <taxon>Apocrita</taxon>
        <taxon>Aculeata</taxon>
        <taxon>Apoidea</taxon>
        <taxon>Anthophila</taxon>
        <taxon>Apidae</taxon>
        <taxon>Eufriesea</taxon>
    </lineage>
</organism>
<feature type="compositionally biased region" description="Polar residues" evidence="1">
    <location>
        <begin position="69"/>
        <end position="80"/>
    </location>
</feature>
<keyword evidence="3" id="KW-1185">Reference proteome</keyword>
<proteinExistence type="predicted"/>
<gene>
    <name evidence="2" type="ORF">WN48_09708</name>
</gene>
<dbReference type="AlphaFoldDB" id="A0A310S740"/>
<feature type="region of interest" description="Disordered" evidence="1">
    <location>
        <begin position="1"/>
        <end position="80"/>
    </location>
</feature>
<sequence>MATTRSQASATENEASGLHQRLLDEERQLKKDRKQLDAEREELEREREDPEEERFKTEQLRHEIEALRASSQRATDTTNSLSAAIERTDATNMSINRALDPLRPYDAQSAVEKALQELSTPNAPAPLVECVTVPDLAEHLPLPVLALVPGRDLSKDEDRAAVVDYIRKMPPWRLCAPP</sequence>
<name>A0A310S740_9HYME</name>
<reference evidence="2 3" key="1">
    <citation type="submission" date="2015-07" db="EMBL/GenBank/DDBJ databases">
        <title>The genome of Eufriesea mexicana.</title>
        <authorList>
            <person name="Pan H."/>
            <person name="Kapheim K."/>
        </authorList>
    </citation>
    <scope>NUCLEOTIDE SEQUENCE [LARGE SCALE GENOMIC DNA]</scope>
    <source>
        <strain evidence="2">0111107269</strain>
        <tissue evidence="2">Whole body</tissue>
    </source>
</reference>
<dbReference type="Proteomes" id="UP000250275">
    <property type="component" value="Unassembled WGS sequence"/>
</dbReference>
<protein>
    <submittedName>
        <fullName evidence="2">Uncharacterized protein</fullName>
    </submittedName>
</protein>
<feature type="compositionally biased region" description="Basic and acidic residues" evidence="1">
    <location>
        <begin position="21"/>
        <end position="66"/>
    </location>
</feature>
<evidence type="ECO:0000313" key="3">
    <source>
        <dbReference type="Proteomes" id="UP000250275"/>
    </source>
</evidence>
<feature type="compositionally biased region" description="Polar residues" evidence="1">
    <location>
        <begin position="1"/>
        <end position="14"/>
    </location>
</feature>
<evidence type="ECO:0000256" key="1">
    <source>
        <dbReference type="SAM" id="MobiDB-lite"/>
    </source>
</evidence>
<dbReference type="EMBL" id="KQ766762">
    <property type="protein sequence ID" value="OAD53577.1"/>
    <property type="molecule type" value="Genomic_DNA"/>
</dbReference>
<accession>A0A310S740</accession>
<evidence type="ECO:0000313" key="2">
    <source>
        <dbReference type="EMBL" id="OAD53577.1"/>
    </source>
</evidence>